<dbReference type="InterPro" id="IPR001789">
    <property type="entry name" value="Sig_transdc_resp-reg_receiver"/>
</dbReference>
<keyword evidence="1" id="KW-0597">Phosphoprotein</keyword>
<evidence type="ECO:0000256" key="2">
    <source>
        <dbReference type="SAM" id="MobiDB-lite"/>
    </source>
</evidence>
<proteinExistence type="predicted"/>
<dbReference type="Gene3D" id="3.40.50.2300">
    <property type="match status" value="1"/>
</dbReference>
<sequence length="135" mass="14380">MTPVVLVVEAQPALRDAYAQSLRGEGYRVLSVAPCARARRLLREAKPQLLILDPECGGGWGRALALEALRADPSVALIYNTSAPQRLATDFSSWMADAYTVRSSEPGRLAGAARALLGQRVGPRGPSRSPAPSRA</sequence>
<dbReference type="GO" id="GO:0000160">
    <property type="term" value="P:phosphorelay signal transduction system"/>
    <property type="evidence" value="ECO:0007669"/>
    <property type="project" value="InterPro"/>
</dbReference>
<gene>
    <name evidence="4" type="ORF">FJY75_10835</name>
</gene>
<dbReference type="EMBL" id="VGIY01000327">
    <property type="protein sequence ID" value="MBM3318333.1"/>
    <property type="molecule type" value="Genomic_DNA"/>
</dbReference>
<accession>A0A938BPH3</accession>
<evidence type="ECO:0000313" key="4">
    <source>
        <dbReference type="EMBL" id="MBM3318333.1"/>
    </source>
</evidence>
<comment type="caution">
    <text evidence="4">The sequence shown here is derived from an EMBL/GenBank/DDBJ whole genome shotgun (WGS) entry which is preliminary data.</text>
</comment>
<dbReference type="PROSITE" id="PS50110">
    <property type="entry name" value="RESPONSE_REGULATORY"/>
    <property type="match status" value="1"/>
</dbReference>
<dbReference type="AlphaFoldDB" id="A0A938BPH3"/>
<name>A0A938BPH3_UNCEI</name>
<evidence type="ECO:0000259" key="3">
    <source>
        <dbReference type="PROSITE" id="PS50110"/>
    </source>
</evidence>
<organism evidence="4 5">
    <name type="scientific">Eiseniibacteriota bacterium</name>
    <dbReference type="NCBI Taxonomy" id="2212470"/>
    <lineage>
        <taxon>Bacteria</taxon>
        <taxon>Candidatus Eiseniibacteriota</taxon>
    </lineage>
</organism>
<dbReference type="InterPro" id="IPR011006">
    <property type="entry name" value="CheY-like_superfamily"/>
</dbReference>
<evidence type="ECO:0000313" key="5">
    <source>
        <dbReference type="Proteomes" id="UP000748308"/>
    </source>
</evidence>
<dbReference type="SUPFAM" id="SSF52172">
    <property type="entry name" value="CheY-like"/>
    <property type="match status" value="1"/>
</dbReference>
<dbReference type="Proteomes" id="UP000748308">
    <property type="component" value="Unassembled WGS sequence"/>
</dbReference>
<feature type="region of interest" description="Disordered" evidence="2">
    <location>
        <begin position="116"/>
        <end position="135"/>
    </location>
</feature>
<feature type="domain" description="Response regulatory" evidence="3">
    <location>
        <begin position="4"/>
        <end position="117"/>
    </location>
</feature>
<reference evidence="4" key="1">
    <citation type="submission" date="2019-03" db="EMBL/GenBank/DDBJ databases">
        <title>Lake Tanganyika Metagenome-Assembled Genomes (MAGs).</title>
        <authorList>
            <person name="Tran P."/>
        </authorList>
    </citation>
    <scope>NUCLEOTIDE SEQUENCE</scope>
    <source>
        <strain evidence="4">M_DeepCast_400m_m2_100</strain>
    </source>
</reference>
<protein>
    <recommendedName>
        <fullName evidence="3">Response regulatory domain-containing protein</fullName>
    </recommendedName>
</protein>
<evidence type="ECO:0000256" key="1">
    <source>
        <dbReference type="PROSITE-ProRule" id="PRU00169"/>
    </source>
</evidence>
<feature type="modified residue" description="4-aspartylphosphate" evidence="1">
    <location>
        <position position="53"/>
    </location>
</feature>